<keyword evidence="6" id="KW-0408">Iron</keyword>
<keyword evidence="9 11" id="KW-0472">Membrane</keyword>
<keyword evidence="7" id="KW-0406">Ion transport</keyword>
<evidence type="ECO:0000256" key="1">
    <source>
        <dbReference type="ARBA" id="ARBA00004571"/>
    </source>
</evidence>
<dbReference type="InterPro" id="IPR039426">
    <property type="entry name" value="TonB-dep_rcpt-like"/>
</dbReference>
<feature type="chain" id="PRO_5042165942" evidence="13">
    <location>
        <begin position="40"/>
        <end position="871"/>
    </location>
</feature>
<evidence type="ECO:0000256" key="8">
    <source>
        <dbReference type="ARBA" id="ARBA00023077"/>
    </source>
</evidence>
<proteinExistence type="inferred from homology"/>
<evidence type="ECO:0000256" key="2">
    <source>
        <dbReference type="ARBA" id="ARBA00022448"/>
    </source>
</evidence>
<dbReference type="InterPro" id="IPR036942">
    <property type="entry name" value="Beta-barrel_TonB_sf"/>
</dbReference>
<dbReference type="GO" id="GO:0006826">
    <property type="term" value="P:iron ion transport"/>
    <property type="evidence" value="ECO:0007669"/>
    <property type="project" value="UniProtKB-KW"/>
</dbReference>
<sequence>MPLRSHTGFADPKQKKHLVARAVIAALALGTLSGNTALAQDGESEQDLEVITVTAQKRVQNILKVPVTVGTISEDLLEETGAINLDEVEKFIPGFEFDDDTMTQAGVAMRGIKSINISVGGDPSTATFYDDVYMPRAAQNVMFSDMARIEVLKGPQGTLFGRNAAMGVVNMVPKSPFADFDSFVKTTLGTDNLRRFEGMVNIPLSENVYMRANALSNSQDGFVDNLARPEWNQGNKVWDLGAKNHDAARIAFLWQISEVTDFQLSYDWDDLKQASSMAIGTSEYAYNGGETPFASKAENDVEDGTESRDMYGITAKFNHEFNDQLSMKYVLSYRDWETENREDEDGTADITRYFDTNNLEDSDILYTELQLNYVGDKINAVAGFSYSKEKVKQTTQLHMTGDTAARLVTGDLNNFIRQGFAEQIAGEIGGSSDAHAEAAFGPGVTFDGAVDAFYRASDFPMDHMWQADEWANALNVLGYGDTIMAGIGMPGQALTADVVTATGDVTYDIVAQQLGIAEIFGPSYSGAFWQENIHNTGDFTNWGIFADVDYSVTDNWNVIAGLRYSKDKKDFTWLIPQNSYAADGLRPGVGNLIFMPVDMRADDEWDKITGRLVTSYQLSDDHMVFASYSTGYKSGGFDSLTPSETSFEPEDTTNYELGYKGILFNALVANVSVYYLELDNLQNTVDSKQPGSPQAVPTIINEDREITGLELDLRWSVSDSLILGMVSEIRSTENITPEFYNGEGDLIAAQKRSHDASANYTLTLDWMPDFGIGTTNFHVDYVYLENINDQQVGLEDYKKAVPEYFRDTKNLNARLSWANEDDNFELGLWGKNLLDEQVITDIGGLTADVIGTPHGRINRGFEAGIDMKYTF</sequence>
<evidence type="ECO:0000256" key="9">
    <source>
        <dbReference type="ARBA" id="ARBA00023136"/>
    </source>
</evidence>
<keyword evidence="8 12" id="KW-0798">TonB box</keyword>
<evidence type="ECO:0000256" key="6">
    <source>
        <dbReference type="ARBA" id="ARBA00023004"/>
    </source>
</evidence>
<evidence type="ECO:0000256" key="10">
    <source>
        <dbReference type="ARBA" id="ARBA00023237"/>
    </source>
</evidence>
<evidence type="ECO:0000256" key="3">
    <source>
        <dbReference type="ARBA" id="ARBA00022452"/>
    </source>
</evidence>
<comment type="similarity">
    <text evidence="11 12">Belongs to the TonB-dependent receptor family.</text>
</comment>
<dbReference type="Gene3D" id="2.40.170.20">
    <property type="entry name" value="TonB-dependent receptor, beta-barrel domain"/>
    <property type="match status" value="2"/>
</dbReference>
<protein>
    <submittedName>
        <fullName evidence="16">TonB-dependent receptor</fullName>
    </submittedName>
</protein>
<evidence type="ECO:0000256" key="5">
    <source>
        <dbReference type="ARBA" id="ARBA00022692"/>
    </source>
</evidence>
<evidence type="ECO:0000313" key="16">
    <source>
        <dbReference type="EMBL" id="WDD99914.1"/>
    </source>
</evidence>
<dbReference type="Pfam" id="PF07715">
    <property type="entry name" value="Plug"/>
    <property type="match status" value="1"/>
</dbReference>
<feature type="signal peptide" evidence="13">
    <location>
        <begin position="1"/>
        <end position="39"/>
    </location>
</feature>
<dbReference type="InterPro" id="IPR012910">
    <property type="entry name" value="Plug_dom"/>
</dbReference>
<keyword evidence="13" id="KW-0732">Signal</keyword>
<dbReference type="AlphaFoldDB" id="A0AAE9YTC3"/>
<feature type="domain" description="TonB-dependent receptor-like beta-barrel" evidence="14">
    <location>
        <begin position="496"/>
        <end position="833"/>
    </location>
</feature>
<gene>
    <name evidence="16" type="ORF">SG35_004410</name>
</gene>
<dbReference type="InterPro" id="IPR000531">
    <property type="entry name" value="Beta-barrel_TonB"/>
</dbReference>
<comment type="subcellular location">
    <subcellularLocation>
        <location evidence="1 11">Cell outer membrane</location>
        <topology evidence="1 11">Multi-pass membrane protein</topology>
    </subcellularLocation>
</comment>
<dbReference type="Proteomes" id="UP000032568">
    <property type="component" value="Chromosome"/>
</dbReference>
<evidence type="ECO:0000259" key="14">
    <source>
        <dbReference type="Pfam" id="PF00593"/>
    </source>
</evidence>
<keyword evidence="2 11" id="KW-0813">Transport</keyword>
<keyword evidence="4" id="KW-0410">Iron transport</keyword>
<reference evidence="16 17" key="1">
    <citation type="journal article" date="2015" name="Genome Announc.">
        <title>Draft Genome Sequences of Marine Isolates of Thalassomonas viridans and Thalassomonas actiniarum.</title>
        <authorList>
            <person name="Olonade I."/>
            <person name="van Zyl L.J."/>
            <person name="Trindade M."/>
        </authorList>
    </citation>
    <scope>NUCLEOTIDE SEQUENCE [LARGE SCALE GENOMIC DNA]</scope>
    <source>
        <strain evidence="16 17">A5K-106</strain>
    </source>
</reference>
<reference evidence="16 17" key="2">
    <citation type="journal article" date="2022" name="Mar. Drugs">
        <title>Bioassay-Guided Fractionation Leads to the Detection of Cholic Acid Generated by the Rare Thalassomonas sp.</title>
        <authorList>
            <person name="Pheiffer F."/>
            <person name="Schneider Y.K."/>
            <person name="Hansen E.H."/>
            <person name="Andersen J.H."/>
            <person name="Isaksson J."/>
            <person name="Busche T."/>
            <person name="R C."/>
            <person name="Kalinowski J."/>
            <person name="Zyl L.V."/>
            <person name="Trindade M."/>
        </authorList>
    </citation>
    <scope>NUCLEOTIDE SEQUENCE [LARGE SCALE GENOMIC DNA]</scope>
    <source>
        <strain evidence="16 17">A5K-106</strain>
    </source>
</reference>
<dbReference type="GO" id="GO:0009279">
    <property type="term" value="C:cell outer membrane"/>
    <property type="evidence" value="ECO:0007669"/>
    <property type="project" value="UniProtKB-SubCell"/>
</dbReference>
<name>A0AAE9YTC3_9GAMM</name>
<dbReference type="PROSITE" id="PS52016">
    <property type="entry name" value="TONB_DEPENDENT_REC_3"/>
    <property type="match status" value="1"/>
</dbReference>
<feature type="domain" description="TonB-dependent receptor plug" evidence="15">
    <location>
        <begin position="63"/>
        <end position="168"/>
    </location>
</feature>
<keyword evidence="10 11" id="KW-0998">Cell outer membrane</keyword>
<dbReference type="Pfam" id="PF00593">
    <property type="entry name" value="TonB_dep_Rec_b-barrel"/>
    <property type="match status" value="1"/>
</dbReference>
<organism evidence="16 17">
    <name type="scientific">Thalassomonas actiniarum</name>
    <dbReference type="NCBI Taxonomy" id="485447"/>
    <lineage>
        <taxon>Bacteria</taxon>
        <taxon>Pseudomonadati</taxon>
        <taxon>Pseudomonadota</taxon>
        <taxon>Gammaproteobacteria</taxon>
        <taxon>Alteromonadales</taxon>
        <taxon>Colwelliaceae</taxon>
        <taxon>Thalassomonas</taxon>
    </lineage>
</organism>
<dbReference type="RefSeq" id="WP_044831854.1">
    <property type="nucleotide sequence ID" value="NZ_CP059735.1"/>
</dbReference>
<keyword evidence="17" id="KW-1185">Reference proteome</keyword>
<dbReference type="KEGG" id="tact:SG35_004410"/>
<evidence type="ECO:0000259" key="15">
    <source>
        <dbReference type="Pfam" id="PF07715"/>
    </source>
</evidence>
<evidence type="ECO:0000313" key="17">
    <source>
        <dbReference type="Proteomes" id="UP000032568"/>
    </source>
</evidence>
<dbReference type="SUPFAM" id="SSF56935">
    <property type="entry name" value="Porins"/>
    <property type="match status" value="1"/>
</dbReference>
<evidence type="ECO:0000256" key="4">
    <source>
        <dbReference type="ARBA" id="ARBA00022496"/>
    </source>
</evidence>
<dbReference type="EMBL" id="CP059735">
    <property type="protein sequence ID" value="WDD99914.1"/>
    <property type="molecule type" value="Genomic_DNA"/>
</dbReference>
<evidence type="ECO:0000256" key="12">
    <source>
        <dbReference type="RuleBase" id="RU003357"/>
    </source>
</evidence>
<dbReference type="PANTHER" id="PTHR32552:SF81">
    <property type="entry name" value="TONB-DEPENDENT OUTER MEMBRANE RECEPTOR"/>
    <property type="match status" value="1"/>
</dbReference>
<keyword evidence="16" id="KW-0675">Receptor</keyword>
<evidence type="ECO:0000256" key="11">
    <source>
        <dbReference type="PROSITE-ProRule" id="PRU01360"/>
    </source>
</evidence>
<evidence type="ECO:0000256" key="13">
    <source>
        <dbReference type="SAM" id="SignalP"/>
    </source>
</evidence>
<accession>A0AAE9YTC3</accession>
<keyword evidence="3 11" id="KW-1134">Transmembrane beta strand</keyword>
<evidence type="ECO:0000256" key="7">
    <source>
        <dbReference type="ARBA" id="ARBA00023065"/>
    </source>
</evidence>
<keyword evidence="5 11" id="KW-0812">Transmembrane</keyword>
<dbReference type="PANTHER" id="PTHR32552">
    <property type="entry name" value="FERRICHROME IRON RECEPTOR-RELATED"/>
    <property type="match status" value="1"/>
</dbReference>